<name>A0A699JX43_TANCI</name>
<proteinExistence type="predicted"/>
<evidence type="ECO:0000313" key="1">
    <source>
        <dbReference type="EMBL" id="GFA63665.1"/>
    </source>
</evidence>
<dbReference type="EMBL" id="BKCJ010459530">
    <property type="protein sequence ID" value="GFA63665.1"/>
    <property type="molecule type" value="Genomic_DNA"/>
</dbReference>
<reference evidence="1" key="1">
    <citation type="journal article" date="2019" name="Sci. Rep.">
        <title>Draft genome of Tanacetum cinerariifolium, the natural source of mosquito coil.</title>
        <authorList>
            <person name="Yamashiro T."/>
            <person name="Shiraishi A."/>
            <person name="Satake H."/>
            <person name="Nakayama K."/>
        </authorList>
    </citation>
    <scope>NUCLEOTIDE SEQUENCE</scope>
</reference>
<accession>A0A699JX43</accession>
<comment type="caution">
    <text evidence="1">The sequence shown here is derived from an EMBL/GenBank/DDBJ whole genome shotgun (WGS) entry which is preliminary data.</text>
</comment>
<gene>
    <name evidence="1" type="ORF">Tci_635637</name>
</gene>
<dbReference type="AlphaFoldDB" id="A0A699JX43"/>
<protein>
    <submittedName>
        <fullName evidence="1">Uncharacterized protein</fullName>
    </submittedName>
</protein>
<organism evidence="1">
    <name type="scientific">Tanacetum cinerariifolium</name>
    <name type="common">Dalmatian daisy</name>
    <name type="synonym">Chrysanthemum cinerariifolium</name>
    <dbReference type="NCBI Taxonomy" id="118510"/>
    <lineage>
        <taxon>Eukaryota</taxon>
        <taxon>Viridiplantae</taxon>
        <taxon>Streptophyta</taxon>
        <taxon>Embryophyta</taxon>
        <taxon>Tracheophyta</taxon>
        <taxon>Spermatophyta</taxon>
        <taxon>Magnoliopsida</taxon>
        <taxon>eudicotyledons</taxon>
        <taxon>Gunneridae</taxon>
        <taxon>Pentapetalae</taxon>
        <taxon>asterids</taxon>
        <taxon>campanulids</taxon>
        <taxon>Asterales</taxon>
        <taxon>Asteraceae</taxon>
        <taxon>Asteroideae</taxon>
        <taxon>Anthemideae</taxon>
        <taxon>Anthemidinae</taxon>
        <taxon>Tanacetum</taxon>
    </lineage>
</organism>
<sequence>MSDLSMSLPQVVVYQMLTSQADLTGPSIGYVHLGTYDQTYQHYGARFWYEERIKNNPRNARPKHHRCCMGRLVVLRTYKV</sequence>